<dbReference type="STRING" id="1184609.KILIM_056_00060"/>
<accession>K6WY98</accession>
<organism evidence="4 5">
    <name type="scientific">Kineosphaera limosa NBRC 100340</name>
    <dbReference type="NCBI Taxonomy" id="1184609"/>
    <lineage>
        <taxon>Bacteria</taxon>
        <taxon>Bacillati</taxon>
        <taxon>Actinomycetota</taxon>
        <taxon>Actinomycetes</taxon>
        <taxon>Micrococcales</taxon>
        <taxon>Dermatophilaceae</taxon>
        <taxon>Kineosphaera</taxon>
    </lineage>
</organism>
<dbReference type="SUPFAM" id="SSF53756">
    <property type="entry name" value="UDP-Glycosyltransferase/glycogen phosphorylase"/>
    <property type="match status" value="1"/>
</dbReference>
<keyword evidence="2" id="KW-0808">Transferase</keyword>
<proteinExistence type="predicted"/>
<dbReference type="eggNOG" id="COG0438">
    <property type="taxonomic scope" value="Bacteria"/>
</dbReference>
<keyword evidence="1" id="KW-0328">Glycosyltransferase</keyword>
<evidence type="ECO:0000313" key="5">
    <source>
        <dbReference type="Proteomes" id="UP000008366"/>
    </source>
</evidence>
<dbReference type="InterPro" id="IPR028098">
    <property type="entry name" value="Glyco_trans_4-like_N"/>
</dbReference>
<gene>
    <name evidence="4" type="ORF">KILIM_056_00060</name>
</gene>
<dbReference type="EMBL" id="BAHD01000056">
    <property type="protein sequence ID" value="GAB97082.1"/>
    <property type="molecule type" value="Genomic_DNA"/>
</dbReference>
<evidence type="ECO:0000256" key="2">
    <source>
        <dbReference type="ARBA" id="ARBA00022679"/>
    </source>
</evidence>
<name>K6WY98_9MICO</name>
<sequence length="463" mass="51427">MRSSSKRPHIGLVAFYFPPSRASGVYRMLALANHLVEHGWDVTVFTVTPDFFEHITRSSDDSLLAAIDPRVQVERIPLPMRHLEQELRRFGPLRGNYPEVHRRVTARLIRRVWCDQYGSWVPGVIRRLVEVHRRHKLDLTLATGNPYSCYQAVWTFKKLTGVPYVLDSRDSWTLNLFTDEYAFPPGHAAFAWEKRTFADASLISFVNTPLLAWHQREYPGDADKMMVVANGYDAADAVTAGERTEAETTEESEPAEHRVHFGYVGTLTANQPHAIVWDGWRRAKEAGRLPDSVADLYGHLGFFGVSAAVRNTLPLDDATQDVVWHGAVGKAQIAQAYDALDVLLMIVADSPYVTSGKVFEYMSTGKPILGLYEADCAVAQVLDGYPLLVRTRSLAPDDIADAFVAARELVDTVTPEQVAAAREFATRYERTKQLDALEARLRRLLPGSAGVGGSTQSTASGGA</sequence>
<protein>
    <recommendedName>
        <fullName evidence="3">Glycosyltransferase subfamily 4-like N-terminal domain-containing protein</fullName>
    </recommendedName>
</protein>
<evidence type="ECO:0000313" key="4">
    <source>
        <dbReference type="EMBL" id="GAB97082.1"/>
    </source>
</evidence>
<evidence type="ECO:0000259" key="3">
    <source>
        <dbReference type="Pfam" id="PF13579"/>
    </source>
</evidence>
<keyword evidence="5" id="KW-1185">Reference proteome</keyword>
<comment type="caution">
    <text evidence="4">The sequence shown here is derived from an EMBL/GenBank/DDBJ whole genome shotgun (WGS) entry which is preliminary data.</text>
</comment>
<dbReference type="GO" id="GO:0016757">
    <property type="term" value="F:glycosyltransferase activity"/>
    <property type="evidence" value="ECO:0007669"/>
    <property type="project" value="UniProtKB-KW"/>
</dbReference>
<evidence type="ECO:0000256" key="1">
    <source>
        <dbReference type="ARBA" id="ARBA00022676"/>
    </source>
</evidence>
<dbReference type="Pfam" id="PF13579">
    <property type="entry name" value="Glyco_trans_4_4"/>
    <property type="match status" value="1"/>
</dbReference>
<dbReference type="Proteomes" id="UP000008366">
    <property type="component" value="Unassembled WGS sequence"/>
</dbReference>
<dbReference type="RefSeq" id="WP_006593614.1">
    <property type="nucleotide sequence ID" value="NZ_BAHD01000056.1"/>
</dbReference>
<feature type="domain" description="Glycosyltransferase subfamily 4-like N-terminal" evidence="3">
    <location>
        <begin position="27"/>
        <end position="231"/>
    </location>
</feature>
<reference evidence="4 5" key="1">
    <citation type="submission" date="2012-08" db="EMBL/GenBank/DDBJ databases">
        <title>Whole genome shotgun sequence of Kineosphaera limosa NBRC 100340.</title>
        <authorList>
            <person name="Yoshida I."/>
            <person name="Isaki S."/>
            <person name="Hosoyama A."/>
            <person name="Tsuchikane K."/>
            <person name="Katsumata H."/>
            <person name="Ando Y."/>
            <person name="Ohji S."/>
            <person name="Hamada M."/>
            <person name="Tamura T."/>
            <person name="Yamazoe A."/>
            <person name="Yamazaki S."/>
            <person name="Fujita N."/>
        </authorList>
    </citation>
    <scope>NUCLEOTIDE SEQUENCE [LARGE SCALE GENOMIC DNA]</scope>
    <source>
        <strain evidence="4 5">NBRC 100340</strain>
    </source>
</reference>
<dbReference type="AlphaFoldDB" id="K6WY98"/>
<dbReference type="Gene3D" id="3.40.50.2000">
    <property type="entry name" value="Glycogen Phosphorylase B"/>
    <property type="match status" value="2"/>
</dbReference>